<dbReference type="PANTHER" id="PTHR15710:SF108">
    <property type="entry name" value="OS03G0286100 PROTEIN"/>
    <property type="match status" value="1"/>
</dbReference>
<dbReference type="GO" id="GO:0005737">
    <property type="term" value="C:cytoplasm"/>
    <property type="evidence" value="ECO:0007669"/>
    <property type="project" value="TreeGrafter"/>
</dbReference>
<gene>
    <name evidence="11" type="ORF">EUTSA_v10013685mg</name>
</gene>
<protein>
    <recommendedName>
        <fullName evidence="2">RING-type E3 ubiquitin transferase</fullName>
        <ecNumber evidence="2">2.3.2.27</ecNumber>
    </recommendedName>
</protein>
<dbReference type="EMBL" id="KI517464">
    <property type="protein sequence ID" value="ESQ41561.1"/>
    <property type="molecule type" value="Genomic_DNA"/>
</dbReference>
<dbReference type="OMA" id="KHYYHGE"/>
<dbReference type="GO" id="GO:0008270">
    <property type="term" value="F:zinc ion binding"/>
    <property type="evidence" value="ECO:0007669"/>
    <property type="project" value="UniProtKB-KW"/>
</dbReference>
<evidence type="ECO:0000256" key="3">
    <source>
        <dbReference type="ARBA" id="ARBA00022679"/>
    </source>
</evidence>
<evidence type="ECO:0000256" key="2">
    <source>
        <dbReference type="ARBA" id="ARBA00012483"/>
    </source>
</evidence>
<reference evidence="11 12" key="1">
    <citation type="journal article" date="2013" name="Front. Plant Sci.">
        <title>The Reference Genome of the Halophytic Plant Eutrema salsugineum.</title>
        <authorList>
            <person name="Yang R."/>
            <person name="Jarvis D.E."/>
            <person name="Chen H."/>
            <person name="Beilstein M.A."/>
            <person name="Grimwood J."/>
            <person name="Jenkins J."/>
            <person name="Shu S."/>
            <person name="Prochnik S."/>
            <person name="Xin M."/>
            <person name="Ma C."/>
            <person name="Schmutz J."/>
            <person name="Wing R.A."/>
            <person name="Mitchell-Olds T."/>
            <person name="Schumaker K.S."/>
            <person name="Wang X."/>
        </authorList>
    </citation>
    <scope>NUCLEOTIDE SEQUENCE [LARGE SCALE GENOMIC DNA]</scope>
</reference>
<comment type="catalytic activity">
    <reaction evidence="1">
        <text>S-ubiquitinyl-[E2 ubiquitin-conjugating enzyme]-L-cysteine + [acceptor protein]-L-lysine = [E2 ubiquitin-conjugating enzyme]-L-cysteine + N(6)-ubiquitinyl-[acceptor protein]-L-lysine.</text>
        <dbReference type="EC" id="2.3.2.27"/>
    </reaction>
</comment>
<keyword evidence="3" id="KW-0808">Transferase</keyword>
<dbReference type="InterPro" id="IPR013083">
    <property type="entry name" value="Znf_RING/FYVE/PHD"/>
</dbReference>
<name>V4N7G0_EUTSA</name>
<keyword evidence="4" id="KW-0479">Metal-binding</keyword>
<dbReference type="OrthoDB" id="8062037at2759"/>
<dbReference type="AlphaFoldDB" id="V4N7G0"/>
<dbReference type="GO" id="GO:0061630">
    <property type="term" value="F:ubiquitin protein ligase activity"/>
    <property type="evidence" value="ECO:0007669"/>
    <property type="project" value="UniProtKB-EC"/>
</dbReference>
<organism evidence="11 12">
    <name type="scientific">Eutrema salsugineum</name>
    <name type="common">Saltwater cress</name>
    <name type="synonym">Sisymbrium salsugineum</name>
    <dbReference type="NCBI Taxonomy" id="72664"/>
    <lineage>
        <taxon>Eukaryota</taxon>
        <taxon>Viridiplantae</taxon>
        <taxon>Streptophyta</taxon>
        <taxon>Embryophyta</taxon>
        <taxon>Tracheophyta</taxon>
        <taxon>Spermatophyta</taxon>
        <taxon>Magnoliopsida</taxon>
        <taxon>eudicotyledons</taxon>
        <taxon>Gunneridae</taxon>
        <taxon>Pentapetalae</taxon>
        <taxon>rosids</taxon>
        <taxon>malvids</taxon>
        <taxon>Brassicales</taxon>
        <taxon>Brassicaceae</taxon>
        <taxon>Eutremeae</taxon>
        <taxon>Eutrema</taxon>
    </lineage>
</organism>
<keyword evidence="7" id="KW-0862">Zinc</keyword>
<dbReference type="GO" id="GO:0016567">
    <property type="term" value="P:protein ubiquitination"/>
    <property type="evidence" value="ECO:0007669"/>
    <property type="project" value="TreeGrafter"/>
</dbReference>
<evidence type="ECO:0000256" key="6">
    <source>
        <dbReference type="ARBA" id="ARBA00022786"/>
    </source>
</evidence>
<evidence type="ECO:0000313" key="12">
    <source>
        <dbReference type="Proteomes" id="UP000030689"/>
    </source>
</evidence>
<dbReference type="PANTHER" id="PTHR15710">
    <property type="entry name" value="E3 UBIQUITIN-PROTEIN LIGASE PRAJA"/>
    <property type="match status" value="1"/>
</dbReference>
<keyword evidence="6" id="KW-0833">Ubl conjugation pathway</keyword>
<dbReference type="Gene3D" id="3.30.40.10">
    <property type="entry name" value="Zinc/RING finger domain, C3HC4 (zinc finger)"/>
    <property type="match status" value="1"/>
</dbReference>
<evidence type="ECO:0000256" key="1">
    <source>
        <dbReference type="ARBA" id="ARBA00000900"/>
    </source>
</evidence>
<dbReference type="Gramene" id="ESQ41561">
    <property type="protein sequence ID" value="ESQ41561"/>
    <property type="gene ID" value="EUTSA_v10013685mg"/>
</dbReference>
<dbReference type="FunFam" id="3.30.40.10:FF:000022">
    <property type="entry name" value="E3 ubiquitin-protein ligase RING1-like"/>
    <property type="match status" value="1"/>
</dbReference>
<dbReference type="eggNOG" id="KOG0800">
    <property type="taxonomic scope" value="Eukaryota"/>
</dbReference>
<evidence type="ECO:0000256" key="4">
    <source>
        <dbReference type="ARBA" id="ARBA00022723"/>
    </source>
</evidence>
<sequence>MASAKLFGCAINVEPEEEEGGGGSGSSIAGEIPRSGVQPDGEAAILSACFPPPNQRGINPYFRFLDSNSDSGSASMDSESDLHSCFIDFFDRESYEVETVRDWGFLDTEEKIDLGLGIGSGSGSGSSQLRGDSGGLGLQATRNREIDSGRVEVCTALTSVGDDLFLEEAAMDVTPVWDEFFGDTTMVGGEELEWEDLQNAITWVEEPVQVSIFSLEEAEEVVEGEEELLVASRDEDQDHHDVHWEVSLPVNNVGFLEEAEDVMDMVDDSALMDFHYGVFLASIDEYDDDHGDYDAIFAQSFDQEAGINGSPPASKRVVDDLPVVEITTEELSKGDIVCAICKDEVVVEEKVKRLPCKHYYHGECIIPWLGIRNTCPVCRYELPTDDVEYERNRRSQRHGSSVLARDLMSE</sequence>
<keyword evidence="5 8" id="KW-0863">Zinc-finger</keyword>
<dbReference type="EC" id="2.3.2.27" evidence="2"/>
<accession>V4N7G0</accession>
<dbReference type="SUPFAM" id="SSF57850">
    <property type="entry name" value="RING/U-box"/>
    <property type="match status" value="1"/>
</dbReference>
<evidence type="ECO:0000256" key="9">
    <source>
        <dbReference type="SAM" id="MobiDB-lite"/>
    </source>
</evidence>
<proteinExistence type="predicted"/>
<dbReference type="SMART" id="SM00184">
    <property type="entry name" value="RING"/>
    <property type="match status" value="1"/>
</dbReference>
<feature type="domain" description="RING-type" evidence="10">
    <location>
        <begin position="338"/>
        <end position="379"/>
    </location>
</feature>
<dbReference type="PROSITE" id="PS50089">
    <property type="entry name" value="ZF_RING_2"/>
    <property type="match status" value="1"/>
</dbReference>
<dbReference type="Pfam" id="PF13639">
    <property type="entry name" value="zf-RING_2"/>
    <property type="match status" value="1"/>
</dbReference>
<evidence type="ECO:0000313" key="11">
    <source>
        <dbReference type="EMBL" id="ESQ41561.1"/>
    </source>
</evidence>
<evidence type="ECO:0000256" key="5">
    <source>
        <dbReference type="ARBA" id="ARBA00022771"/>
    </source>
</evidence>
<evidence type="ECO:0000256" key="7">
    <source>
        <dbReference type="ARBA" id="ARBA00022833"/>
    </source>
</evidence>
<dbReference type="KEGG" id="eus:EUTSA_v10013685mg"/>
<dbReference type="Proteomes" id="UP000030689">
    <property type="component" value="Unassembled WGS sequence"/>
</dbReference>
<keyword evidence="12" id="KW-1185">Reference proteome</keyword>
<evidence type="ECO:0000256" key="8">
    <source>
        <dbReference type="PROSITE-ProRule" id="PRU00175"/>
    </source>
</evidence>
<evidence type="ECO:0000259" key="10">
    <source>
        <dbReference type="PROSITE" id="PS50089"/>
    </source>
</evidence>
<dbReference type="InterPro" id="IPR001841">
    <property type="entry name" value="Znf_RING"/>
</dbReference>
<feature type="region of interest" description="Disordered" evidence="9">
    <location>
        <begin position="13"/>
        <end position="38"/>
    </location>
</feature>